<dbReference type="EMBL" id="JAPDDR010000017">
    <property type="protein sequence ID" value="MCW1916626.1"/>
    <property type="molecule type" value="Genomic_DNA"/>
</dbReference>
<dbReference type="RefSeq" id="WP_264516207.1">
    <property type="nucleotide sequence ID" value="NZ_JAPDDR010000017.1"/>
</dbReference>
<keyword evidence="3" id="KW-1185">Reference proteome</keyword>
<feature type="compositionally biased region" description="Basic and acidic residues" evidence="1">
    <location>
        <begin position="113"/>
        <end position="127"/>
    </location>
</feature>
<gene>
    <name evidence="2" type="ORF">OJ996_23770</name>
</gene>
<feature type="compositionally biased region" description="Basic and acidic residues" evidence="1">
    <location>
        <begin position="1"/>
        <end position="10"/>
    </location>
</feature>
<reference evidence="2" key="1">
    <citation type="submission" date="2022-10" db="EMBL/GenBank/DDBJ databases">
        <title>Luteolibacter sp. GHJ8, whole genome shotgun sequencing project.</title>
        <authorList>
            <person name="Zhao G."/>
            <person name="Shen L."/>
        </authorList>
    </citation>
    <scope>NUCLEOTIDE SEQUENCE</scope>
    <source>
        <strain evidence="2">GHJ8</strain>
    </source>
</reference>
<feature type="region of interest" description="Disordered" evidence="1">
    <location>
        <begin position="1"/>
        <end position="34"/>
    </location>
</feature>
<evidence type="ECO:0000256" key="1">
    <source>
        <dbReference type="SAM" id="MobiDB-lite"/>
    </source>
</evidence>
<evidence type="ECO:0000313" key="3">
    <source>
        <dbReference type="Proteomes" id="UP001165653"/>
    </source>
</evidence>
<dbReference type="Proteomes" id="UP001165653">
    <property type="component" value="Unassembled WGS sequence"/>
</dbReference>
<name>A0ABT3G9W3_9BACT</name>
<organism evidence="2 3">
    <name type="scientific">Luteolibacter rhizosphaerae</name>
    <dbReference type="NCBI Taxonomy" id="2989719"/>
    <lineage>
        <taxon>Bacteria</taxon>
        <taxon>Pseudomonadati</taxon>
        <taxon>Verrucomicrobiota</taxon>
        <taxon>Verrucomicrobiia</taxon>
        <taxon>Verrucomicrobiales</taxon>
        <taxon>Verrucomicrobiaceae</taxon>
        <taxon>Luteolibacter</taxon>
    </lineage>
</organism>
<evidence type="ECO:0000313" key="2">
    <source>
        <dbReference type="EMBL" id="MCW1916626.1"/>
    </source>
</evidence>
<sequence length="127" mass="13853">MSCERNEPVRPAEQGQGEVKEAAMAEPSKEEDDAVLIEKKPPVAEPVSGQPGMVISPYNGKPIDVKGIAPGTLVADPTYPMEQKKYFRVPEPPKSEAEPPKLLDPADLIRPIPSKEVREEEGAKEKP</sequence>
<feature type="compositionally biased region" description="Basic and acidic residues" evidence="1">
    <location>
        <begin position="91"/>
        <end position="101"/>
    </location>
</feature>
<accession>A0ABT3G9W3</accession>
<protein>
    <submittedName>
        <fullName evidence="2">Uncharacterized protein</fullName>
    </submittedName>
</protein>
<proteinExistence type="predicted"/>
<feature type="region of interest" description="Disordered" evidence="1">
    <location>
        <begin position="89"/>
        <end position="127"/>
    </location>
</feature>
<comment type="caution">
    <text evidence="2">The sequence shown here is derived from an EMBL/GenBank/DDBJ whole genome shotgun (WGS) entry which is preliminary data.</text>
</comment>